<gene>
    <name evidence="2" type="ordered locus">Reut_C6271</name>
</gene>
<dbReference type="PANTHER" id="PTHR40943:SF1">
    <property type="entry name" value="CYTOPLASMIC PROTEIN"/>
    <property type="match status" value="1"/>
</dbReference>
<organism evidence="2">
    <name type="scientific">Cupriavidus pinatubonensis (strain JMP 134 / LMG 1197)</name>
    <name type="common">Cupriavidus necator (strain JMP 134)</name>
    <dbReference type="NCBI Taxonomy" id="264198"/>
    <lineage>
        <taxon>Bacteria</taxon>
        <taxon>Pseudomonadati</taxon>
        <taxon>Pseudomonadota</taxon>
        <taxon>Betaproteobacteria</taxon>
        <taxon>Burkholderiales</taxon>
        <taxon>Burkholderiaceae</taxon>
        <taxon>Cupriavidus</taxon>
    </lineage>
</organism>
<dbReference type="InterPro" id="IPR008579">
    <property type="entry name" value="UGlyAH_Cupin_dom"/>
</dbReference>
<dbReference type="Pfam" id="PF05899">
    <property type="entry name" value="Cupin_3"/>
    <property type="match status" value="1"/>
</dbReference>
<name>Q46NQ0_CUPPJ</name>
<dbReference type="EMBL" id="CP000092">
    <property type="protein sequence ID" value="AAZ65576.1"/>
    <property type="molecule type" value="Genomic_DNA"/>
</dbReference>
<dbReference type="InterPro" id="IPR011051">
    <property type="entry name" value="RmlC_Cupin_sf"/>
</dbReference>
<proteinExistence type="predicted"/>
<feature type="domain" description="(S)-ureidoglycine aminohydrolase cupin" evidence="1">
    <location>
        <begin position="46"/>
        <end position="112"/>
    </location>
</feature>
<dbReference type="SUPFAM" id="SSF51182">
    <property type="entry name" value="RmlC-like cupins"/>
    <property type="match status" value="1"/>
</dbReference>
<keyword evidence="2" id="KW-0614">Plasmid</keyword>
<sequence>MSIQIVHSSSTTNDLTNKGMVPVPLSEPACQIAALEVKVRERLDCKTGIWECSPGRFERQSASGEVMHILCGSGEFAARDGTVYAFKSGDTLFFPPDTYGTWTIQETLRKVYVLI</sequence>
<evidence type="ECO:0000259" key="1">
    <source>
        <dbReference type="Pfam" id="PF05899"/>
    </source>
</evidence>
<dbReference type="InterPro" id="IPR014710">
    <property type="entry name" value="RmlC-like_jellyroll"/>
</dbReference>
<evidence type="ECO:0000313" key="2">
    <source>
        <dbReference type="EMBL" id="AAZ65576.1"/>
    </source>
</evidence>
<protein>
    <recommendedName>
        <fullName evidence="1">(S)-ureidoglycine aminohydrolase cupin domain-containing protein</fullName>
    </recommendedName>
</protein>
<dbReference type="PANTHER" id="PTHR40943">
    <property type="entry name" value="CYTOPLASMIC PROTEIN-RELATED"/>
    <property type="match status" value="1"/>
</dbReference>
<reference evidence="2" key="1">
    <citation type="submission" date="2005-08" db="EMBL/GenBank/DDBJ databases">
        <title>Complete sequence of a megaplasmid of Ralstonia eutropha JMP134.</title>
        <authorList>
            <person name="Copeland A."/>
            <person name="Lucas S."/>
            <person name="Lapidus A."/>
            <person name="Barry K."/>
            <person name="Detter J.C."/>
            <person name="Glavina T."/>
            <person name="Hammon N."/>
            <person name="Israni S."/>
            <person name="Pitluck S."/>
            <person name="Goltsman E."/>
            <person name="Martinez M."/>
            <person name="Vergez L."/>
            <person name="Larimer F."/>
            <person name="Land M."/>
            <person name="Lykidis A."/>
            <person name="Richardson P."/>
        </authorList>
    </citation>
    <scope>NUCLEOTIDE SEQUENCE [LARGE SCALE GENOMIC DNA]</scope>
    <source>
        <strain evidence="2">JMP134</strain>
        <plasmid evidence="2">megaplasmid</plasmid>
    </source>
</reference>
<dbReference type="AlphaFoldDB" id="Q46NQ0"/>
<dbReference type="CDD" id="cd02227">
    <property type="entry name" value="cupin_TM1112-like"/>
    <property type="match status" value="1"/>
</dbReference>
<dbReference type="Gene3D" id="2.60.120.10">
    <property type="entry name" value="Jelly Rolls"/>
    <property type="match status" value="1"/>
</dbReference>
<accession>Q46NQ0</accession>
<dbReference type="eggNOG" id="COG3450">
    <property type="taxonomic scope" value="Bacteria"/>
</dbReference>
<dbReference type="OrthoDB" id="9799053at2"/>
<dbReference type="KEGG" id="reu:Reut_C6271"/>
<geneLocation type="plasmid" evidence="2">
    <name>megaplasmid</name>
</geneLocation>
<dbReference type="HOGENOM" id="CLU_147448_2_1_4"/>